<feature type="compositionally biased region" description="Low complexity" evidence="5">
    <location>
        <begin position="568"/>
        <end position="593"/>
    </location>
</feature>
<reference evidence="8 9" key="1">
    <citation type="submission" date="2015-09" db="EMBL/GenBank/DDBJ databases">
        <title>Sorangium comparison.</title>
        <authorList>
            <person name="Zaburannyi N."/>
            <person name="Bunk B."/>
            <person name="Overmann J."/>
            <person name="Mueller R."/>
        </authorList>
    </citation>
    <scope>NUCLEOTIDE SEQUENCE [LARGE SCALE GENOMIC DNA]</scope>
    <source>
        <strain evidence="8 9">So ceGT47</strain>
    </source>
</reference>
<keyword evidence="1 4" id="KW-0645">Protease</keyword>
<dbReference type="AlphaFoldDB" id="A0A4P2Q7B4"/>
<dbReference type="PANTHER" id="PTHR42884">
    <property type="entry name" value="PROPROTEIN CONVERTASE SUBTILISIN/KEXIN-RELATED"/>
    <property type="match status" value="1"/>
</dbReference>
<dbReference type="RefSeq" id="WP_207213676.1">
    <property type="nucleotide sequence ID" value="NZ_CP012670.1"/>
</dbReference>
<dbReference type="PROSITE" id="PS00138">
    <property type="entry name" value="SUBTILASE_SER"/>
    <property type="match status" value="1"/>
</dbReference>
<keyword evidence="3 4" id="KW-0720">Serine protease</keyword>
<dbReference type="GO" id="GO:0004252">
    <property type="term" value="F:serine-type endopeptidase activity"/>
    <property type="evidence" value="ECO:0007669"/>
    <property type="project" value="UniProtKB-UniRule"/>
</dbReference>
<dbReference type="InterPro" id="IPR034054">
    <property type="entry name" value="Pep_S8_PrcA"/>
</dbReference>
<dbReference type="InterPro" id="IPR022398">
    <property type="entry name" value="Peptidase_S8_His-AS"/>
</dbReference>
<feature type="signal peptide" evidence="6">
    <location>
        <begin position="1"/>
        <end position="26"/>
    </location>
</feature>
<evidence type="ECO:0000256" key="3">
    <source>
        <dbReference type="ARBA" id="ARBA00022825"/>
    </source>
</evidence>
<keyword evidence="6" id="KW-0732">Signal</keyword>
<evidence type="ECO:0000259" key="7">
    <source>
        <dbReference type="Pfam" id="PF00082"/>
    </source>
</evidence>
<feature type="chain" id="PRO_5020962588" evidence="6">
    <location>
        <begin position="27"/>
        <end position="593"/>
    </location>
</feature>
<evidence type="ECO:0000256" key="5">
    <source>
        <dbReference type="SAM" id="MobiDB-lite"/>
    </source>
</evidence>
<keyword evidence="2 4" id="KW-0378">Hydrolase</keyword>
<name>A0A4P2Q7B4_SORCE</name>
<sequence>MRRGLSNVLIAAALLGGVAGTGDAIAGAPAAPAAPGASWFMDGERRVAVERLGPARLDAAGRALAPVRLRYADGRAVQASVGATAIVQIEPGAEASLAAAGVQVVRPLMPAIGLWLVRDSSGGDGLDVAARLDGPARAGGVRAAVPDLHLRLRAHGAPFTPDDPRLPGQWYFDDLGMQEAWGRTQGDEATSIVVIDNGCDLDHPDLAAKMDPGRDVIDGDDDPTYHPGEPSVNHGTACAGLVAADTDNGEGIAGGCPACRVRCVRLLNGEEQPISAAVDAFQFALEVNASVVSNSWGYADELPVPRVVEQAIDHLFDAGRDGKGALVLFAAGNEDRELGDDELQAVRGVLNVGAVNHLEDATPFTNRGDSIDLVAPTGTLTTDIAGREGDTPTDYTSLFGGTSSACPVAAGIAGLLVSAAPERTAGELYEILIRTARPAPYALPDERGHDPVFGHGIIDPVAALREVLGDDPPPAQAGEGKADEDEAEQAGCACAAAGAPPAGRHRGLLHAVAASLGAAALLRRRRAGRAARPGQGSRQAPGPRLGQAPGPRLGQAPGPRLGQAPGPRLSRSASRCASSHARASRSASKNSSG</sequence>
<organism evidence="8 9">
    <name type="scientific">Sorangium cellulosum</name>
    <name type="common">Polyangium cellulosum</name>
    <dbReference type="NCBI Taxonomy" id="56"/>
    <lineage>
        <taxon>Bacteria</taxon>
        <taxon>Pseudomonadati</taxon>
        <taxon>Myxococcota</taxon>
        <taxon>Polyangia</taxon>
        <taxon>Polyangiales</taxon>
        <taxon>Polyangiaceae</taxon>
        <taxon>Sorangium</taxon>
    </lineage>
</organism>
<dbReference type="GO" id="GO:0016485">
    <property type="term" value="P:protein processing"/>
    <property type="evidence" value="ECO:0007669"/>
    <property type="project" value="TreeGrafter"/>
</dbReference>
<evidence type="ECO:0000313" key="9">
    <source>
        <dbReference type="Proteomes" id="UP000295781"/>
    </source>
</evidence>
<dbReference type="SUPFAM" id="SSF52743">
    <property type="entry name" value="Subtilisin-like"/>
    <property type="match status" value="1"/>
</dbReference>
<proteinExistence type="inferred from homology"/>
<evidence type="ECO:0000256" key="6">
    <source>
        <dbReference type="SAM" id="SignalP"/>
    </source>
</evidence>
<dbReference type="PANTHER" id="PTHR42884:SF14">
    <property type="entry name" value="NEUROENDOCRINE CONVERTASE 1"/>
    <property type="match status" value="1"/>
</dbReference>
<feature type="region of interest" description="Disordered" evidence="5">
    <location>
        <begin position="525"/>
        <end position="593"/>
    </location>
</feature>
<dbReference type="InterPro" id="IPR023828">
    <property type="entry name" value="Peptidase_S8_Ser-AS"/>
</dbReference>
<dbReference type="Proteomes" id="UP000295781">
    <property type="component" value="Chromosome"/>
</dbReference>
<feature type="domain" description="Peptidase S8/S53" evidence="7">
    <location>
        <begin position="189"/>
        <end position="455"/>
    </location>
</feature>
<evidence type="ECO:0000256" key="4">
    <source>
        <dbReference type="PROSITE-ProRule" id="PRU01240"/>
    </source>
</evidence>
<dbReference type="InterPro" id="IPR036852">
    <property type="entry name" value="Peptidase_S8/S53_dom_sf"/>
</dbReference>
<feature type="active site" description="Charge relay system" evidence="4">
    <location>
        <position position="196"/>
    </location>
</feature>
<dbReference type="EMBL" id="CP012670">
    <property type="protein sequence ID" value="AUX25385.1"/>
    <property type="molecule type" value="Genomic_DNA"/>
</dbReference>
<dbReference type="Pfam" id="PF00082">
    <property type="entry name" value="Peptidase_S8"/>
    <property type="match status" value="1"/>
</dbReference>
<evidence type="ECO:0000256" key="1">
    <source>
        <dbReference type="ARBA" id="ARBA00022670"/>
    </source>
</evidence>
<feature type="active site" description="Charge relay system" evidence="4">
    <location>
        <position position="234"/>
    </location>
</feature>
<dbReference type="PRINTS" id="PR00723">
    <property type="entry name" value="SUBTILISIN"/>
</dbReference>
<dbReference type="PROSITE" id="PS00137">
    <property type="entry name" value="SUBTILASE_HIS"/>
    <property type="match status" value="1"/>
</dbReference>
<feature type="active site" description="Charge relay system" evidence="4">
    <location>
        <position position="403"/>
    </location>
</feature>
<dbReference type="InterPro" id="IPR015500">
    <property type="entry name" value="Peptidase_S8_subtilisin-rel"/>
</dbReference>
<evidence type="ECO:0000256" key="2">
    <source>
        <dbReference type="ARBA" id="ARBA00022801"/>
    </source>
</evidence>
<dbReference type="InterPro" id="IPR000209">
    <property type="entry name" value="Peptidase_S8/S53_dom"/>
</dbReference>
<feature type="compositionally biased region" description="Low complexity" evidence="5">
    <location>
        <begin position="530"/>
        <end position="540"/>
    </location>
</feature>
<evidence type="ECO:0000313" key="8">
    <source>
        <dbReference type="EMBL" id="AUX25385.1"/>
    </source>
</evidence>
<dbReference type="GO" id="GO:0016020">
    <property type="term" value="C:membrane"/>
    <property type="evidence" value="ECO:0007669"/>
    <property type="project" value="TreeGrafter"/>
</dbReference>
<protein>
    <submittedName>
        <fullName evidence="8">Subtilisin like protease</fullName>
    </submittedName>
</protein>
<dbReference type="Gene3D" id="3.40.50.200">
    <property type="entry name" value="Peptidase S8/S53 domain"/>
    <property type="match status" value="1"/>
</dbReference>
<dbReference type="PROSITE" id="PS51892">
    <property type="entry name" value="SUBTILASE"/>
    <property type="match status" value="1"/>
</dbReference>
<feature type="region of interest" description="Disordered" evidence="5">
    <location>
        <begin position="467"/>
        <end position="486"/>
    </location>
</feature>
<dbReference type="CDD" id="cd07498">
    <property type="entry name" value="Peptidases_S8_15"/>
    <property type="match status" value="1"/>
</dbReference>
<comment type="similarity">
    <text evidence="4">Belongs to the peptidase S8 family.</text>
</comment>
<accession>A0A4P2Q7B4</accession>
<gene>
    <name evidence="8" type="ORF">SOCEGT47_059300</name>
</gene>